<dbReference type="RefSeq" id="XP_005835749.1">
    <property type="nucleotide sequence ID" value="XM_005835692.1"/>
</dbReference>
<reference evidence="2 4" key="1">
    <citation type="journal article" date="2012" name="Nature">
        <title>Algal genomes reveal evolutionary mosaicism and the fate of nucleomorphs.</title>
        <authorList>
            <consortium name="DOE Joint Genome Institute"/>
            <person name="Curtis B.A."/>
            <person name="Tanifuji G."/>
            <person name="Burki F."/>
            <person name="Gruber A."/>
            <person name="Irimia M."/>
            <person name="Maruyama S."/>
            <person name="Arias M.C."/>
            <person name="Ball S.G."/>
            <person name="Gile G.H."/>
            <person name="Hirakawa Y."/>
            <person name="Hopkins J.F."/>
            <person name="Kuo A."/>
            <person name="Rensing S.A."/>
            <person name="Schmutz J."/>
            <person name="Symeonidi A."/>
            <person name="Elias M."/>
            <person name="Eveleigh R.J."/>
            <person name="Herman E.K."/>
            <person name="Klute M.J."/>
            <person name="Nakayama T."/>
            <person name="Obornik M."/>
            <person name="Reyes-Prieto A."/>
            <person name="Armbrust E.V."/>
            <person name="Aves S.J."/>
            <person name="Beiko R.G."/>
            <person name="Coutinho P."/>
            <person name="Dacks J.B."/>
            <person name="Durnford D.G."/>
            <person name="Fast N.M."/>
            <person name="Green B.R."/>
            <person name="Grisdale C.J."/>
            <person name="Hempel F."/>
            <person name="Henrissat B."/>
            <person name="Hoppner M.P."/>
            <person name="Ishida K."/>
            <person name="Kim E."/>
            <person name="Koreny L."/>
            <person name="Kroth P.G."/>
            <person name="Liu Y."/>
            <person name="Malik S.B."/>
            <person name="Maier U.G."/>
            <person name="McRose D."/>
            <person name="Mock T."/>
            <person name="Neilson J.A."/>
            <person name="Onodera N.T."/>
            <person name="Poole A.M."/>
            <person name="Pritham E.J."/>
            <person name="Richards T.A."/>
            <person name="Rocap G."/>
            <person name="Roy S.W."/>
            <person name="Sarai C."/>
            <person name="Schaack S."/>
            <person name="Shirato S."/>
            <person name="Slamovits C.H."/>
            <person name="Spencer D.F."/>
            <person name="Suzuki S."/>
            <person name="Worden A.Z."/>
            <person name="Zauner S."/>
            <person name="Barry K."/>
            <person name="Bell C."/>
            <person name="Bharti A.K."/>
            <person name="Crow J.A."/>
            <person name="Grimwood J."/>
            <person name="Kramer R."/>
            <person name="Lindquist E."/>
            <person name="Lucas S."/>
            <person name="Salamov A."/>
            <person name="McFadden G.I."/>
            <person name="Lane C.E."/>
            <person name="Keeling P.J."/>
            <person name="Gray M.W."/>
            <person name="Grigoriev I.V."/>
            <person name="Archibald J.M."/>
        </authorList>
    </citation>
    <scope>NUCLEOTIDE SEQUENCE</scope>
    <source>
        <strain evidence="2 4">CCMP2712</strain>
    </source>
</reference>
<feature type="region of interest" description="Disordered" evidence="1">
    <location>
        <begin position="27"/>
        <end position="55"/>
    </location>
</feature>
<keyword evidence="4" id="KW-1185">Reference proteome</keyword>
<organism evidence="2">
    <name type="scientific">Guillardia theta (strain CCMP2712)</name>
    <name type="common">Cryptophyte</name>
    <dbReference type="NCBI Taxonomy" id="905079"/>
    <lineage>
        <taxon>Eukaryota</taxon>
        <taxon>Cryptophyceae</taxon>
        <taxon>Pyrenomonadales</taxon>
        <taxon>Geminigeraceae</taxon>
        <taxon>Guillardia</taxon>
    </lineage>
</organism>
<sequence>MNLNPSVDLLFQDSDIQFNFDNCKKPKALMPPSQGRRARPKRLARHATEADREKERLGKIAERERTRVLLEKLDPLVPLTKQPAPSSRGSLRTKRTLIDLYEDAIAHLQSIRCEDMKKPSKRMRDGACHLSLTVYREGLMMSDTMLCLELLLPDTRVVRASRGLEQLYLGLSGGSMAQEKFAHFFHPEDLQHARAHLQATGMLPLQFVARVIAIDASRQGSMLNVRFDAAYPNAIEGRMVYMLSLLSSPSWTCSASWDGLSEVSGVYELVSDRSTSHYLTDCALNRVGAVGGFHLGLNAFGSCEMSSSAISRLMSRIGATYSILSQKGSRLLERLSQVHFVVDFRPEIPVICIHVRLRLPNVFGTFKTPWSKVLTATCDGSPIEGIVRIPGSAVGFFNHRNVPGQLSVLYYKRDGDAWRIFHHRLYNFSPDLVSLRGEVFTSLGEDPFPYSLHFRKVEEADRTILAATELS</sequence>
<dbReference type="PaxDb" id="55529-EKX48769"/>
<gene>
    <name evidence="2" type="ORF">GUITHDRAFT_136441</name>
</gene>
<evidence type="ECO:0000313" key="2">
    <source>
        <dbReference type="EMBL" id="EKX48769.1"/>
    </source>
</evidence>
<protein>
    <submittedName>
        <fullName evidence="2 3">Uncharacterized protein</fullName>
    </submittedName>
</protein>
<dbReference type="EnsemblProtists" id="EKX48769">
    <property type="protein sequence ID" value="EKX48769"/>
    <property type="gene ID" value="GUITHDRAFT_136441"/>
</dbReference>
<dbReference type="EMBL" id="JH992984">
    <property type="protein sequence ID" value="EKX48769.1"/>
    <property type="molecule type" value="Genomic_DNA"/>
</dbReference>
<evidence type="ECO:0000313" key="4">
    <source>
        <dbReference type="Proteomes" id="UP000011087"/>
    </source>
</evidence>
<dbReference type="KEGG" id="gtt:GUITHDRAFT_136441"/>
<dbReference type="HOGENOM" id="CLU_037912_0_0_1"/>
<evidence type="ECO:0000256" key="1">
    <source>
        <dbReference type="SAM" id="MobiDB-lite"/>
    </source>
</evidence>
<name>L1JKW6_GUITC</name>
<evidence type="ECO:0000313" key="3">
    <source>
        <dbReference type="EnsemblProtists" id="EKX48769"/>
    </source>
</evidence>
<reference evidence="4" key="2">
    <citation type="submission" date="2012-11" db="EMBL/GenBank/DDBJ databases">
        <authorList>
            <person name="Kuo A."/>
            <person name="Curtis B.A."/>
            <person name="Tanifuji G."/>
            <person name="Burki F."/>
            <person name="Gruber A."/>
            <person name="Irimia M."/>
            <person name="Maruyama S."/>
            <person name="Arias M.C."/>
            <person name="Ball S.G."/>
            <person name="Gile G.H."/>
            <person name="Hirakawa Y."/>
            <person name="Hopkins J.F."/>
            <person name="Rensing S.A."/>
            <person name="Schmutz J."/>
            <person name="Symeonidi A."/>
            <person name="Elias M."/>
            <person name="Eveleigh R.J."/>
            <person name="Herman E.K."/>
            <person name="Klute M.J."/>
            <person name="Nakayama T."/>
            <person name="Obornik M."/>
            <person name="Reyes-Prieto A."/>
            <person name="Armbrust E.V."/>
            <person name="Aves S.J."/>
            <person name="Beiko R.G."/>
            <person name="Coutinho P."/>
            <person name="Dacks J.B."/>
            <person name="Durnford D.G."/>
            <person name="Fast N.M."/>
            <person name="Green B.R."/>
            <person name="Grisdale C."/>
            <person name="Hempe F."/>
            <person name="Henrissat B."/>
            <person name="Hoppner M.P."/>
            <person name="Ishida K.-I."/>
            <person name="Kim E."/>
            <person name="Koreny L."/>
            <person name="Kroth P.G."/>
            <person name="Liu Y."/>
            <person name="Malik S.-B."/>
            <person name="Maier U.G."/>
            <person name="McRose D."/>
            <person name="Mock T."/>
            <person name="Neilson J.A."/>
            <person name="Onodera N.T."/>
            <person name="Poole A.M."/>
            <person name="Pritham E.J."/>
            <person name="Richards T.A."/>
            <person name="Rocap G."/>
            <person name="Roy S.W."/>
            <person name="Sarai C."/>
            <person name="Schaack S."/>
            <person name="Shirato S."/>
            <person name="Slamovits C.H."/>
            <person name="Spencer D.F."/>
            <person name="Suzuki S."/>
            <person name="Worden A.Z."/>
            <person name="Zauner S."/>
            <person name="Barry K."/>
            <person name="Bell C."/>
            <person name="Bharti A.K."/>
            <person name="Crow J.A."/>
            <person name="Grimwood J."/>
            <person name="Kramer R."/>
            <person name="Lindquist E."/>
            <person name="Lucas S."/>
            <person name="Salamov A."/>
            <person name="McFadden G.I."/>
            <person name="Lane C.E."/>
            <person name="Keeling P.J."/>
            <person name="Gray M.W."/>
            <person name="Grigoriev I.V."/>
            <person name="Archibald J.M."/>
        </authorList>
    </citation>
    <scope>NUCLEOTIDE SEQUENCE</scope>
    <source>
        <strain evidence="4">CCMP2712</strain>
    </source>
</reference>
<reference evidence="3" key="3">
    <citation type="submission" date="2015-06" db="UniProtKB">
        <authorList>
            <consortium name="EnsemblProtists"/>
        </authorList>
    </citation>
    <scope>IDENTIFICATION</scope>
</reference>
<proteinExistence type="predicted"/>
<accession>L1JKW6</accession>
<dbReference type="Proteomes" id="UP000011087">
    <property type="component" value="Unassembled WGS sequence"/>
</dbReference>
<dbReference type="AlphaFoldDB" id="L1JKW6"/>
<feature type="compositionally biased region" description="Basic residues" evidence="1">
    <location>
        <begin position="36"/>
        <end position="45"/>
    </location>
</feature>
<dbReference type="GeneID" id="17305617"/>
<feature type="compositionally biased region" description="Basic and acidic residues" evidence="1">
    <location>
        <begin position="46"/>
        <end position="55"/>
    </location>
</feature>